<keyword evidence="5 7" id="KW-0663">Pyridoxal phosphate</keyword>
<evidence type="ECO:0000256" key="9">
    <source>
        <dbReference type="SAM" id="Phobius"/>
    </source>
</evidence>
<evidence type="ECO:0000256" key="4">
    <source>
        <dbReference type="ARBA" id="ARBA00022679"/>
    </source>
</evidence>
<keyword evidence="9" id="KW-0812">Transmembrane</keyword>
<comment type="catalytic activity">
    <reaction evidence="7">
        <text>[(1-&gt;4)-alpha-D-glucosyl](n) + phosphate = [(1-&gt;4)-alpha-D-glucosyl](n-1) + alpha-D-glucose 1-phosphate</text>
        <dbReference type="Rhea" id="RHEA:41732"/>
        <dbReference type="Rhea" id="RHEA-COMP:9584"/>
        <dbReference type="Rhea" id="RHEA-COMP:9586"/>
        <dbReference type="ChEBI" id="CHEBI:15444"/>
        <dbReference type="ChEBI" id="CHEBI:43474"/>
        <dbReference type="ChEBI" id="CHEBI:58601"/>
        <dbReference type="EC" id="2.4.1.1"/>
    </reaction>
</comment>
<evidence type="ECO:0000256" key="3">
    <source>
        <dbReference type="ARBA" id="ARBA00022676"/>
    </source>
</evidence>
<keyword evidence="6 7" id="KW-0119">Carbohydrate metabolism</keyword>
<organism evidence="10 11">
    <name type="scientific">Hibiscus syriacus</name>
    <name type="common">Rose of Sharon</name>
    <dbReference type="NCBI Taxonomy" id="106335"/>
    <lineage>
        <taxon>Eukaryota</taxon>
        <taxon>Viridiplantae</taxon>
        <taxon>Streptophyta</taxon>
        <taxon>Embryophyta</taxon>
        <taxon>Tracheophyta</taxon>
        <taxon>Spermatophyta</taxon>
        <taxon>Magnoliopsida</taxon>
        <taxon>eudicotyledons</taxon>
        <taxon>Gunneridae</taxon>
        <taxon>Pentapetalae</taxon>
        <taxon>rosids</taxon>
        <taxon>malvids</taxon>
        <taxon>Malvales</taxon>
        <taxon>Malvaceae</taxon>
        <taxon>Malvoideae</taxon>
        <taxon>Hibiscus</taxon>
    </lineage>
</organism>
<evidence type="ECO:0000256" key="7">
    <source>
        <dbReference type="RuleBase" id="RU000587"/>
    </source>
</evidence>
<keyword evidence="9" id="KW-1133">Transmembrane helix</keyword>
<dbReference type="Proteomes" id="UP000436088">
    <property type="component" value="Unassembled WGS sequence"/>
</dbReference>
<dbReference type="PROSITE" id="PS00102">
    <property type="entry name" value="PHOSPHORYLASE"/>
    <property type="match status" value="1"/>
</dbReference>
<dbReference type="EC" id="2.4.1.1" evidence="7"/>
<evidence type="ECO:0000313" key="11">
    <source>
        <dbReference type="Proteomes" id="UP000436088"/>
    </source>
</evidence>
<dbReference type="AlphaFoldDB" id="A0A6A3BRY3"/>
<evidence type="ECO:0000313" key="10">
    <source>
        <dbReference type="EMBL" id="KAE8719413.1"/>
    </source>
</evidence>
<keyword evidence="3 7" id="KW-0328">Glycosyltransferase</keyword>
<evidence type="ECO:0000256" key="1">
    <source>
        <dbReference type="ARBA" id="ARBA00001933"/>
    </source>
</evidence>
<dbReference type="GO" id="GO:0005737">
    <property type="term" value="C:cytoplasm"/>
    <property type="evidence" value="ECO:0007669"/>
    <property type="project" value="TreeGrafter"/>
</dbReference>
<proteinExistence type="inferred from homology"/>
<dbReference type="EMBL" id="VEPZ02000789">
    <property type="protein sequence ID" value="KAE8719413.1"/>
    <property type="molecule type" value="Genomic_DNA"/>
</dbReference>
<comment type="function">
    <text evidence="7">Allosteric enzyme that catalyzes the rate-limiting step in glycogen catabolism, the phosphorolytic cleavage of glycogen to produce glucose-1-phosphate, and plays a central role in maintaining cellular and organismal glucose homeostasis.</text>
</comment>
<dbReference type="InterPro" id="IPR000811">
    <property type="entry name" value="Glyco_trans_35"/>
</dbReference>
<dbReference type="SUPFAM" id="SSF53756">
    <property type="entry name" value="UDP-Glycosyltransferase/glycogen phosphorylase"/>
    <property type="match status" value="1"/>
</dbReference>
<evidence type="ECO:0000256" key="8">
    <source>
        <dbReference type="SAM" id="MobiDB-lite"/>
    </source>
</evidence>
<gene>
    <name evidence="10" type="ORF">F3Y22_tig00109958pilonHSYRG00019</name>
</gene>
<comment type="caution">
    <text evidence="10">The sequence shown here is derived from an EMBL/GenBank/DDBJ whole genome shotgun (WGS) entry which is preliminary data.</text>
</comment>
<accession>A0A6A3BRY3</accession>
<comment type="similarity">
    <text evidence="2 7">Belongs to the glycogen phosphorylase family.</text>
</comment>
<keyword evidence="9" id="KW-0472">Membrane</keyword>
<keyword evidence="4 7" id="KW-0808">Transferase</keyword>
<evidence type="ECO:0000256" key="2">
    <source>
        <dbReference type="ARBA" id="ARBA00006047"/>
    </source>
</evidence>
<dbReference type="GO" id="GO:0030170">
    <property type="term" value="F:pyridoxal phosphate binding"/>
    <property type="evidence" value="ECO:0007669"/>
    <property type="project" value="TreeGrafter"/>
</dbReference>
<name>A0A6A3BRY3_HIBSY</name>
<reference evidence="10" key="1">
    <citation type="submission" date="2019-09" db="EMBL/GenBank/DDBJ databases">
        <title>Draft genome information of white flower Hibiscus syriacus.</title>
        <authorList>
            <person name="Kim Y.-M."/>
        </authorList>
    </citation>
    <scope>NUCLEOTIDE SEQUENCE [LARGE SCALE GENOMIC DNA]</scope>
    <source>
        <strain evidence="10">YM2019G1</strain>
    </source>
</reference>
<dbReference type="Pfam" id="PF00343">
    <property type="entry name" value="Phosphorylase"/>
    <property type="match status" value="1"/>
</dbReference>
<dbReference type="PANTHER" id="PTHR11468:SF27">
    <property type="entry name" value="ALPHA-1,4 GLUCAN PHOSPHORYLASE L-2 ISOZYME, CHLOROPLASTIC_AMYLOPLASTIC"/>
    <property type="match status" value="1"/>
</dbReference>
<keyword evidence="11" id="KW-1185">Reference proteome</keyword>
<evidence type="ECO:0000256" key="5">
    <source>
        <dbReference type="ARBA" id="ARBA00022898"/>
    </source>
</evidence>
<feature type="region of interest" description="Disordered" evidence="8">
    <location>
        <begin position="96"/>
        <end position="124"/>
    </location>
</feature>
<dbReference type="InterPro" id="IPR035090">
    <property type="entry name" value="Pyridoxal_P_attach_site"/>
</dbReference>
<dbReference type="GO" id="GO:0008184">
    <property type="term" value="F:glycogen phosphorylase activity"/>
    <property type="evidence" value="ECO:0007669"/>
    <property type="project" value="InterPro"/>
</dbReference>
<protein>
    <recommendedName>
        <fullName evidence="7">Alpha-1,4 glucan phosphorylase</fullName>
        <ecNumber evidence="7">2.4.1.1</ecNumber>
    </recommendedName>
</protein>
<dbReference type="Gene3D" id="3.40.50.2000">
    <property type="entry name" value="Glycogen Phosphorylase B"/>
    <property type="match status" value="2"/>
</dbReference>
<dbReference type="GO" id="GO:0005980">
    <property type="term" value="P:glycogen catabolic process"/>
    <property type="evidence" value="ECO:0007669"/>
    <property type="project" value="TreeGrafter"/>
</dbReference>
<feature type="transmembrane region" description="Helical" evidence="9">
    <location>
        <begin position="354"/>
        <end position="376"/>
    </location>
</feature>
<sequence>MASLPFSATSFHSTFIGFNYKAKNPNFFLIRKGSNFTFYRINFFVKSVSSDQKQDLKDEAQVTGEASLDTFAPASASMNCFLDMLMQELLFEAIESTEEDDVSDEETEPTAEEDQLEEEEDMEEINEVRLPPIIEPNPILPKMFRMANLCVAGGYAVNGVAEIHSEILWPEKFQNKTNGVAPRRWIRFCNPDLSKIITKWTGSEDWVLRTDENRPQFADNKDLQSEWREAKRRNKVKVASFLREKTGYSVNPDSMFDVQIKRIHEYKRQLLNIIGIVYRYKKMKEMSHEERKASCVPRVCIFGGKAFATCVQAKRIVKFITDVGNTVNHDPEIGDLLKVCVLFLITMQVWPKCLFPVVSCLSIYGTFGFFPLLITARMEASGTSNMKFAMNGCILIGTLVGANVEIRQEVGEDNFFLFGTRLTKSPG</sequence>
<dbReference type="PANTHER" id="PTHR11468">
    <property type="entry name" value="GLYCOGEN PHOSPHORYLASE"/>
    <property type="match status" value="1"/>
</dbReference>
<evidence type="ECO:0000256" key="6">
    <source>
        <dbReference type="ARBA" id="ARBA00023277"/>
    </source>
</evidence>
<comment type="cofactor">
    <cofactor evidence="1 7">
        <name>pyridoxal 5'-phosphate</name>
        <dbReference type="ChEBI" id="CHEBI:597326"/>
    </cofactor>
</comment>